<feature type="region of interest" description="Disordered" evidence="1">
    <location>
        <begin position="1"/>
        <end position="33"/>
    </location>
</feature>
<comment type="caution">
    <text evidence="4">The sequence shown here is derived from an EMBL/GenBank/DDBJ whole genome shotgun (WGS) entry which is preliminary data.</text>
</comment>
<keyword evidence="5" id="KW-1185">Reference proteome</keyword>
<feature type="compositionally biased region" description="Polar residues" evidence="1">
    <location>
        <begin position="8"/>
        <end position="19"/>
    </location>
</feature>
<protein>
    <recommendedName>
        <fullName evidence="3">Reverse transcriptase Ty1/copia-type domain-containing protein</fullName>
    </recommendedName>
</protein>
<sequence>MLLEESSEPLQQNDTTSFEPSVPTDGVPILRRSTRESRLPERYRFLGLTGQLNNDPKIYGEAMSDIDSSKWLEAMKPKMDSIGSNQIWTLVDPRKGFKPVGYKWVYKHKLGADGEVIAFKDRLVGKGYTLRPGVDFQETYLLVAMVKSIWILLAIVVWYDYEIWQTDVKMAVLNGYVEEDIFMDQAEGFTSIGEEQKVSHLQRSIYGLKQAF</sequence>
<evidence type="ECO:0000259" key="3">
    <source>
        <dbReference type="Pfam" id="PF07727"/>
    </source>
</evidence>
<keyword evidence="2" id="KW-1133">Transmembrane helix</keyword>
<organism evidence="4 5">
    <name type="scientific">Sesamum angolense</name>
    <dbReference type="NCBI Taxonomy" id="2727404"/>
    <lineage>
        <taxon>Eukaryota</taxon>
        <taxon>Viridiplantae</taxon>
        <taxon>Streptophyta</taxon>
        <taxon>Embryophyta</taxon>
        <taxon>Tracheophyta</taxon>
        <taxon>Spermatophyta</taxon>
        <taxon>Magnoliopsida</taxon>
        <taxon>eudicotyledons</taxon>
        <taxon>Gunneridae</taxon>
        <taxon>Pentapetalae</taxon>
        <taxon>asterids</taxon>
        <taxon>lamiids</taxon>
        <taxon>Lamiales</taxon>
        <taxon>Pedaliaceae</taxon>
        <taxon>Sesamum</taxon>
    </lineage>
</organism>
<accession>A0AAE1WIP9</accession>
<dbReference type="AlphaFoldDB" id="A0AAE1WIP9"/>
<feature type="transmembrane region" description="Helical" evidence="2">
    <location>
        <begin position="140"/>
        <end position="161"/>
    </location>
</feature>
<evidence type="ECO:0000313" key="4">
    <source>
        <dbReference type="EMBL" id="KAK4394180.1"/>
    </source>
</evidence>
<dbReference type="InterPro" id="IPR013103">
    <property type="entry name" value="RVT_2"/>
</dbReference>
<gene>
    <name evidence="4" type="ORF">Sango_1888800</name>
</gene>
<dbReference type="EMBL" id="JACGWL010000010">
    <property type="protein sequence ID" value="KAK4394180.1"/>
    <property type="molecule type" value="Genomic_DNA"/>
</dbReference>
<evidence type="ECO:0000256" key="1">
    <source>
        <dbReference type="SAM" id="MobiDB-lite"/>
    </source>
</evidence>
<dbReference type="Proteomes" id="UP001289374">
    <property type="component" value="Unassembled WGS sequence"/>
</dbReference>
<keyword evidence="2" id="KW-0812">Transmembrane</keyword>
<reference evidence="4" key="1">
    <citation type="submission" date="2020-06" db="EMBL/GenBank/DDBJ databases">
        <authorList>
            <person name="Li T."/>
            <person name="Hu X."/>
            <person name="Zhang T."/>
            <person name="Song X."/>
            <person name="Zhang H."/>
            <person name="Dai N."/>
            <person name="Sheng W."/>
            <person name="Hou X."/>
            <person name="Wei L."/>
        </authorList>
    </citation>
    <scope>NUCLEOTIDE SEQUENCE</scope>
    <source>
        <strain evidence="4">K16</strain>
        <tissue evidence="4">Leaf</tissue>
    </source>
</reference>
<name>A0AAE1WIP9_9LAMI</name>
<evidence type="ECO:0000256" key="2">
    <source>
        <dbReference type="SAM" id="Phobius"/>
    </source>
</evidence>
<feature type="domain" description="Reverse transcriptase Ty1/copia-type" evidence="3">
    <location>
        <begin position="85"/>
        <end position="211"/>
    </location>
</feature>
<evidence type="ECO:0000313" key="5">
    <source>
        <dbReference type="Proteomes" id="UP001289374"/>
    </source>
</evidence>
<dbReference type="Pfam" id="PF07727">
    <property type="entry name" value="RVT_2"/>
    <property type="match status" value="1"/>
</dbReference>
<reference evidence="4" key="2">
    <citation type="journal article" date="2024" name="Plant">
        <title>Genomic evolution and insights into agronomic trait innovations of Sesamum species.</title>
        <authorList>
            <person name="Miao H."/>
            <person name="Wang L."/>
            <person name="Qu L."/>
            <person name="Liu H."/>
            <person name="Sun Y."/>
            <person name="Le M."/>
            <person name="Wang Q."/>
            <person name="Wei S."/>
            <person name="Zheng Y."/>
            <person name="Lin W."/>
            <person name="Duan Y."/>
            <person name="Cao H."/>
            <person name="Xiong S."/>
            <person name="Wang X."/>
            <person name="Wei L."/>
            <person name="Li C."/>
            <person name="Ma Q."/>
            <person name="Ju M."/>
            <person name="Zhao R."/>
            <person name="Li G."/>
            <person name="Mu C."/>
            <person name="Tian Q."/>
            <person name="Mei H."/>
            <person name="Zhang T."/>
            <person name="Gao T."/>
            <person name="Zhang H."/>
        </authorList>
    </citation>
    <scope>NUCLEOTIDE SEQUENCE</scope>
    <source>
        <strain evidence="4">K16</strain>
    </source>
</reference>
<keyword evidence="2" id="KW-0472">Membrane</keyword>
<proteinExistence type="predicted"/>